<dbReference type="AlphaFoldDB" id="A0A832SCR3"/>
<feature type="compositionally biased region" description="Basic and acidic residues" evidence="1">
    <location>
        <begin position="33"/>
        <end position="44"/>
    </location>
</feature>
<evidence type="ECO:0000313" key="3">
    <source>
        <dbReference type="Proteomes" id="UP000600774"/>
    </source>
</evidence>
<gene>
    <name evidence="2" type="ORF">HA338_18095</name>
</gene>
<comment type="caution">
    <text evidence="2">The sequence shown here is derived from an EMBL/GenBank/DDBJ whole genome shotgun (WGS) entry which is preliminary data.</text>
</comment>
<reference evidence="2" key="1">
    <citation type="journal article" date="2020" name="bioRxiv">
        <title>A rank-normalized archaeal taxonomy based on genome phylogeny resolves widespread incomplete and uneven classifications.</title>
        <authorList>
            <person name="Rinke C."/>
            <person name="Chuvochina M."/>
            <person name="Mussig A.J."/>
            <person name="Chaumeil P.-A."/>
            <person name="Waite D.W."/>
            <person name="Whitman W.B."/>
            <person name="Parks D.H."/>
            <person name="Hugenholtz P."/>
        </authorList>
    </citation>
    <scope>NUCLEOTIDE SEQUENCE</scope>
    <source>
        <strain evidence="2">UBA8876</strain>
    </source>
</reference>
<sequence>MEDEKNTLPEGELPEKEESSSEMDEQEDNEDLLYTHKPESRGNEMRWNTTLCRRPGR</sequence>
<feature type="region of interest" description="Disordered" evidence="1">
    <location>
        <begin position="1"/>
        <end position="57"/>
    </location>
</feature>
<dbReference type="EMBL" id="DUJU01000200">
    <property type="protein sequence ID" value="HIH95828.1"/>
    <property type="molecule type" value="Genomic_DNA"/>
</dbReference>
<dbReference type="Proteomes" id="UP000600774">
    <property type="component" value="Unassembled WGS sequence"/>
</dbReference>
<organism evidence="2 3">
    <name type="scientific">Methanosarcina acetivorans</name>
    <dbReference type="NCBI Taxonomy" id="2214"/>
    <lineage>
        <taxon>Archaea</taxon>
        <taxon>Methanobacteriati</taxon>
        <taxon>Methanobacteriota</taxon>
        <taxon>Stenosarchaea group</taxon>
        <taxon>Methanomicrobia</taxon>
        <taxon>Methanosarcinales</taxon>
        <taxon>Methanosarcinaceae</taxon>
        <taxon>Methanosarcina</taxon>
    </lineage>
</organism>
<protein>
    <submittedName>
        <fullName evidence="2">Uncharacterized protein</fullName>
    </submittedName>
</protein>
<feature type="compositionally biased region" description="Acidic residues" evidence="1">
    <location>
        <begin position="20"/>
        <end position="31"/>
    </location>
</feature>
<proteinExistence type="predicted"/>
<name>A0A832SCR3_9EURY</name>
<evidence type="ECO:0000313" key="2">
    <source>
        <dbReference type="EMBL" id="HIH95828.1"/>
    </source>
</evidence>
<evidence type="ECO:0000256" key="1">
    <source>
        <dbReference type="SAM" id="MobiDB-lite"/>
    </source>
</evidence>
<accession>A0A832SCR3</accession>
<dbReference type="RefSeq" id="WP_157860359.1">
    <property type="nucleotide sequence ID" value="NZ_DUJU01000200.1"/>
</dbReference>
<feature type="compositionally biased region" description="Basic and acidic residues" evidence="1">
    <location>
        <begin position="1"/>
        <end position="19"/>
    </location>
</feature>
<dbReference type="GeneID" id="43446204"/>